<dbReference type="RefSeq" id="WP_184708674.1">
    <property type="nucleotide sequence ID" value="NZ_JACHKZ010000013.1"/>
</dbReference>
<comment type="caution">
    <text evidence="1">The sequence shown here is derived from an EMBL/GenBank/DDBJ whole genome shotgun (WGS) entry which is preliminary data.</text>
</comment>
<keyword evidence="2" id="KW-1185">Reference proteome</keyword>
<sequence>MAVKKKKERTKEKGQAAARLCSNAVRQKPQPSTCSRACQGSMACTLGINHYQMHYTKTNI</sequence>
<evidence type="ECO:0000313" key="1">
    <source>
        <dbReference type="EMBL" id="MBB6578254.1"/>
    </source>
</evidence>
<accession>A0ABR6RGH9</accession>
<dbReference type="EMBL" id="JACHKZ010000013">
    <property type="protein sequence ID" value="MBB6578254.1"/>
    <property type="molecule type" value="Genomic_DNA"/>
</dbReference>
<gene>
    <name evidence="1" type="ORF">HNP33_002335</name>
</gene>
<dbReference type="Proteomes" id="UP000562492">
    <property type="component" value="Unassembled WGS sequence"/>
</dbReference>
<name>A0ABR6RGH9_9BURK</name>
<organism evidence="1 2">
    <name type="scientific">Comamonas odontotermitis</name>
    <dbReference type="NCBI Taxonomy" id="379895"/>
    <lineage>
        <taxon>Bacteria</taxon>
        <taxon>Pseudomonadati</taxon>
        <taxon>Pseudomonadota</taxon>
        <taxon>Betaproteobacteria</taxon>
        <taxon>Burkholderiales</taxon>
        <taxon>Comamonadaceae</taxon>
        <taxon>Comamonas</taxon>
    </lineage>
</organism>
<proteinExistence type="predicted"/>
<reference evidence="1 2" key="1">
    <citation type="submission" date="2020-08" db="EMBL/GenBank/DDBJ databases">
        <title>Functional genomics of gut bacteria from endangered species of beetles.</title>
        <authorList>
            <person name="Carlos-Shanley C."/>
        </authorList>
    </citation>
    <scope>NUCLEOTIDE SEQUENCE [LARGE SCALE GENOMIC DNA]</scope>
    <source>
        <strain evidence="1 2">S00124</strain>
    </source>
</reference>
<evidence type="ECO:0000313" key="2">
    <source>
        <dbReference type="Proteomes" id="UP000562492"/>
    </source>
</evidence>
<protein>
    <submittedName>
        <fullName evidence="1">Uncharacterized protein</fullName>
    </submittedName>
</protein>